<organism evidence="1 2">
    <name type="scientific">Gardnerella swidsinskii</name>
    <dbReference type="NCBI Taxonomy" id="2792979"/>
    <lineage>
        <taxon>Bacteria</taxon>
        <taxon>Bacillati</taxon>
        <taxon>Actinomycetota</taxon>
        <taxon>Actinomycetes</taxon>
        <taxon>Bifidobacteriales</taxon>
        <taxon>Bifidobacteriaceae</taxon>
        <taxon>Gardnerella</taxon>
    </lineage>
</organism>
<dbReference type="EMBL" id="CP019058">
    <property type="protein sequence ID" value="APW19158.1"/>
    <property type="molecule type" value="Genomic_DNA"/>
</dbReference>
<sequence length="71" mass="8516">MKAQCAFNASEVCLRQQRRRQGRLVWLCFRNYAGLSTQARTRLCFLYIPNEKSTCRNFQQVRLESTRQVER</sequence>
<protein>
    <submittedName>
        <fullName evidence="1">Uncharacterized protein</fullName>
    </submittedName>
</protein>
<proteinExistence type="predicted"/>
<name>A0ABN4V1F6_9BIFI</name>
<evidence type="ECO:0000313" key="2">
    <source>
        <dbReference type="Proteomes" id="UP000186260"/>
    </source>
</evidence>
<keyword evidence="2" id="KW-1185">Reference proteome</keyword>
<gene>
    <name evidence="1" type="ORF">BVL65_06450</name>
</gene>
<evidence type="ECO:0000313" key="1">
    <source>
        <dbReference type="EMBL" id="APW19158.1"/>
    </source>
</evidence>
<reference evidence="2" key="1">
    <citation type="submission" date="2017-01" db="EMBL/GenBank/DDBJ databases">
        <title>Gardnerella vaginalis bacteremia associated with severe acute encephalopathy in a young female patient: Case Report and characterization of the isolate.</title>
        <authorList>
            <person name="Tankovic J."/>
            <person name="Timinskas A."/>
            <person name="Zilnyte M."/>
            <person name="Janulaitiene M."/>
            <person name="Zvirbliene A."/>
            <person name="Pleckaityte M."/>
        </authorList>
    </citation>
    <scope>NUCLEOTIDE SEQUENCE [LARGE SCALE GENOMIC DNA]</scope>
    <source>
        <strain evidence="2">GV37</strain>
    </source>
</reference>
<dbReference type="Proteomes" id="UP000186260">
    <property type="component" value="Chromosome"/>
</dbReference>
<accession>A0ABN4V1F6</accession>